<evidence type="ECO:0000256" key="1">
    <source>
        <dbReference type="SAM" id="MobiDB-lite"/>
    </source>
</evidence>
<proteinExistence type="predicted"/>
<reference evidence="2 3" key="1">
    <citation type="submission" date="2019-05" db="EMBL/GenBank/DDBJ databases">
        <title>Another draft genome of Portunus trituberculatus and its Hox gene families provides insights of decapod evolution.</title>
        <authorList>
            <person name="Jeong J.-H."/>
            <person name="Song I."/>
            <person name="Kim S."/>
            <person name="Choi T."/>
            <person name="Kim D."/>
            <person name="Ryu S."/>
            <person name="Kim W."/>
        </authorList>
    </citation>
    <scope>NUCLEOTIDE SEQUENCE [LARGE SCALE GENOMIC DNA]</scope>
    <source>
        <tissue evidence="2">Muscle</tissue>
    </source>
</reference>
<dbReference type="Proteomes" id="UP000324222">
    <property type="component" value="Unassembled WGS sequence"/>
</dbReference>
<comment type="caution">
    <text evidence="2">The sequence shown here is derived from an EMBL/GenBank/DDBJ whole genome shotgun (WGS) entry which is preliminary data.</text>
</comment>
<keyword evidence="3" id="KW-1185">Reference proteome</keyword>
<organism evidence="2 3">
    <name type="scientific">Portunus trituberculatus</name>
    <name type="common">Swimming crab</name>
    <name type="synonym">Neptunus trituberculatus</name>
    <dbReference type="NCBI Taxonomy" id="210409"/>
    <lineage>
        <taxon>Eukaryota</taxon>
        <taxon>Metazoa</taxon>
        <taxon>Ecdysozoa</taxon>
        <taxon>Arthropoda</taxon>
        <taxon>Crustacea</taxon>
        <taxon>Multicrustacea</taxon>
        <taxon>Malacostraca</taxon>
        <taxon>Eumalacostraca</taxon>
        <taxon>Eucarida</taxon>
        <taxon>Decapoda</taxon>
        <taxon>Pleocyemata</taxon>
        <taxon>Brachyura</taxon>
        <taxon>Eubrachyura</taxon>
        <taxon>Portunoidea</taxon>
        <taxon>Portunidae</taxon>
        <taxon>Portuninae</taxon>
        <taxon>Portunus</taxon>
    </lineage>
</organism>
<evidence type="ECO:0000313" key="3">
    <source>
        <dbReference type="Proteomes" id="UP000324222"/>
    </source>
</evidence>
<accession>A0A5B7EAK7</accession>
<sequence length="66" mass="7607">MLTFPHSFLFRCQPPPLSAPTNTCPRPSPEPHRGNRKTKHLGPRQRPPTRHSELRDAVCYVVMTFL</sequence>
<protein>
    <submittedName>
        <fullName evidence="2">Uncharacterized protein</fullName>
    </submittedName>
</protein>
<feature type="compositionally biased region" description="Basic residues" evidence="1">
    <location>
        <begin position="34"/>
        <end position="49"/>
    </location>
</feature>
<dbReference type="AlphaFoldDB" id="A0A5B7EAK7"/>
<feature type="region of interest" description="Disordered" evidence="1">
    <location>
        <begin position="15"/>
        <end position="53"/>
    </location>
</feature>
<evidence type="ECO:0000313" key="2">
    <source>
        <dbReference type="EMBL" id="MPC30658.1"/>
    </source>
</evidence>
<dbReference type="EMBL" id="VSRR010002293">
    <property type="protein sequence ID" value="MPC30658.1"/>
    <property type="molecule type" value="Genomic_DNA"/>
</dbReference>
<name>A0A5B7EAK7_PORTR</name>
<gene>
    <name evidence="2" type="ORF">E2C01_023926</name>
</gene>